<evidence type="ECO:0000259" key="2">
    <source>
        <dbReference type="Pfam" id="PF23400"/>
    </source>
</evidence>
<dbReference type="PDB" id="7BDV">
    <property type="method" value="X-ray"/>
    <property type="resolution" value="2.02 A"/>
    <property type="chains" value="A/B/C/D=1-366"/>
</dbReference>
<dbReference type="SMR" id="A0A8I3AZU2"/>
<dbReference type="Gene3D" id="1.10.10.680">
    <property type="entry name" value="Hypothetical protein VC1899 (Restriction endonuclease-like)"/>
    <property type="match status" value="1"/>
</dbReference>
<dbReference type="RefSeq" id="WP_053959480.1">
    <property type="nucleotide sequence ID" value="NZ_LGRO01000001.1"/>
</dbReference>
<dbReference type="GO" id="GO:0003676">
    <property type="term" value="F:nucleic acid binding"/>
    <property type="evidence" value="ECO:0007669"/>
    <property type="project" value="InterPro"/>
</dbReference>
<reference evidence="3 4" key="1">
    <citation type="journal article" date="2021" name="Nucleic Acids Res.">
        <title>The CRISPR ancillary effector Can2 is a dual-specificity nuclease potentiating type III CRISPR defence.</title>
        <authorList>
            <person name="Zhu W."/>
            <person name="McQuarrie S."/>
            <person name="Gruschow S."/>
            <person name="McMahon S.A."/>
            <person name="Graham S."/>
            <person name="Gloster T.M."/>
            <person name="White M.F."/>
        </authorList>
    </citation>
    <scope>X-RAY CRYSTALLOGRAPHY (2.02 ANGSTROMS)</scope>
</reference>
<sequence length="366" mass="42300">MARLDDLFIIHDTYVCLLSDHLLPNVIPVIQAPPQRVILLYTPNNKERVQRFRQATESVPTEIIEKQVHPYQYAQTQRICDEILEQFPNAILNVTGGTKIMALAAFDRFRHNHRPIIYVDSDSQRILYLHNGESERLGDPLTVKQYLACYGFKADNINRQDNLPKTWREVEDLFAQNSTKWQNQLGRLNWIAAQQQPIFTLQTGELQDLLLKANLIKPAEAKNAGFQFTSDQARQFINGGWFEHYVYSLLRQISAQYPIKNLTKNIEISNDSVSNELDVVFLYHNKLHVIECKTRHFTADGKINPMETIYKIDSVTNRVAGIKGKSMFASYYPLTQAAKKRCLNNSIYVSDQPSQLHHQLIKWINA</sequence>
<dbReference type="InterPro" id="IPR056339">
    <property type="entry name" value="CARF_Card1"/>
</dbReference>
<dbReference type="Gene3D" id="3.40.1350.10">
    <property type="match status" value="1"/>
</dbReference>
<protein>
    <submittedName>
        <fullName evidence="3">Can2</fullName>
    </submittedName>
</protein>
<dbReference type="InterPro" id="IPR011335">
    <property type="entry name" value="Restrct_endonuc-II-like"/>
</dbReference>
<feature type="domain" description="Card1 endonuclease" evidence="1">
    <location>
        <begin position="231"/>
        <end position="363"/>
    </location>
</feature>
<dbReference type="SUPFAM" id="SSF52980">
    <property type="entry name" value="Restriction endonuclease-like"/>
    <property type="match status" value="1"/>
</dbReference>
<accession>A0A8I3AZU2</accession>
<evidence type="ECO:0000259" key="1">
    <source>
        <dbReference type="Pfam" id="PF09002"/>
    </source>
</evidence>
<dbReference type="InterPro" id="IPR011856">
    <property type="entry name" value="tRNA_endonuc-like_dom_sf"/>
</dbReference>
<dbReference type="Pfam" id="PF23400">
    <property type="entry name" value="CARF_Card1"/>
    <property type="match status" value="1"/>
</dbReference>
<evidence type="ECO:0000313" key="3">
    <source>
        <dbReference type="PDB" id="7BDV"/>
    </source>
</evidence>
<feature type="domain" description="Card1 CARF" evidence="2">
    <location>
        <begin position="14"/>
        <end position="146"/>
    </location>
</feature>
<dbReference type="InterPro" id="IPR015093">
    <property type="entry name" value="Card1_endonucl_dom"/>
</dbReference>
<organism evidence="3">
    <name type="scientific">Sulfobacillus thermosulfidooxidans</name>
    <dbReference type="NCBI Taxonomy" id="28034"/>
    <lineage>
        <taxon>Bacteria</taxon>
        <taxon>Bacillati</taxon>
        <taxon>Bacillota</taxon>
        <taxon>Clostridia</taxon>
        <taxon>Eubacteriales</taxon>
        <taxon>Clostridiales Family XVII. Incertae Sedis</taxon>
        <taxon>Sulfobacillus</taxon>
    </lineage>
</organism>
<dbReference type="Gene3D" id="3.40.50.10770">
    <property type="entry name" value="Hypothetical protein VC1899 like domain (Restriction endonuclease-like)"/>
    <property type="match status" value="1"/>
</dbReference>
<dbReference type="CDD" id="cd22364">
    <property type="entry name" value="VC1899-like"/>
    <property type="match status" value="1"/>
</dbReference>
<dbReference type="Pfam" id="PF09002">
    <property type="entry name" value="Card1_endonuc"/>
    <property type="match status" value="1"/>
</dbReference>
<dbReference type="AlphaFoldDB" id="A0A8I3AZU2"/>
<evidence type="ECO:0007829" key="4">
    <source>
        <dbReference type="PDB" id="7BDV"/>
    </source>
</evidence>
<name>A0A8I3AZU2_SULTH</name>
<keyword evidence="3 4" id="KW-0002">3D-structure</keyword>
<proteinExistence type="evidence at protein level"/>